<proteinExistence type="predicted"/>
<evidence type="ECO:0000313" key="1">
    <source>
        <dbReference type="EMBL" id="SVD18620.1"/>
    </source>
</evidence>
<sequence length="31" mass="3758">MKADMKLTEKQFMKKHGLEGKWYGNEREESK</sequence>
<protein>
    <submittedName>
        <fullName evidence="1">Uncharacterized protein</fullName>
    </submittedName>
</protein>
<gene>
    <name evidence="1" type="ORF">METZ01_LOCUS371474</name>
</gene>
<dbReference type="EMBL" id="UINC01134834">
    <property type="protein sequence ID" value="SVD18620.1"/>
    <property type="molecule type" value="Genomic_DNA"/>
</dbReference>
<reference evidence="1" key="1">
    <citation type="submission" date="2018-05" db="EMBL/GenBank/DDBJ databases">
        <authorList>
            <person name="Lanie J.A."/>
            <person name="Ng W.-L."/>
            <person name="Kazmierczak K.M."/>
            <person name="Andrzejewski T.M."/>
            <person name="Davidsen T.M."/>
            <person name="Wayne K.J."/>
            <person name="Tettelin H."/>
            <person name="Glass J.I."/>
            <person name="Rusch D."/>
            <person name="Podicherti R."/>
            <person name="Tsui H.-C.T."/>
            <person name="Winkler M.E."/>
        </authorList>
    </citation>
    <scope>NUCLEOTIDE SEQUENCE</scope>
</reference>
<dbReference type="AlphaFoldDB" id="A0A382T8Z6"/>
<organism evidence="1">
    <name type="scientific">marine metagenome</name>
    <dbReference type="NCBI Taxonomy" id="408172"/>
    <lineage>
        <taxon>unclassified sequences</taxon>
        <taxon>metagenomes</taxon>
        <taxon>ecological metagenomes</taxon>
    </lineage>
</organism>
<accession>A0A382T8Z6</accession>
<name>A0A382T8Z6_9ZZZZ</name>